<sequence length="160" mass="18032">MKRWELLLAGLLLCSFPVSAYNVFAPNSFEDVQPDSYAYQTLRDMCGQGKIPGYSASFFDSGRKISRYELAGVLQSALKDGKDLSSKDKEALQRLKKEYARELEARGYKEDKPRQDPVLEIHGDARLREIKGEGADARLRTQVTWHLSGNTSVQGQETVE</sequence>
<proteinExistence type="predicted"/>
<keyword evidence="3" id="KW-1185">Reference proteome</keyword>
<evidence type="ECO:0000256" key="1">
    <source>
        <dbReference type="SAM" id="SignalP"/>
    </source>
</evidence>
<keyword evidence="1" id="KW-0732">Signal</keyword>
<dbReference type="STRING" id="209880.SAMN02910343_00367"/>
<reference evidence="2 3" key="1">
    <citation type="submission" date="2016-10" db="EMBL/GenBank/DDBJ databases">
        <authorList>
            <person name="de Groot N.N."/>
        </authorList>
    </citation>
    <scope>NUCLEOTIDE SEQUENCE [LARGE SCALE GENOMIC DNA]</scope>
    <source>
        <strain evidence="2 3">DSM 15230</strain>
    </source>
</reference>
<dbReference type="EMBL" id="FMXA01000004">
    <property type="protein sequence ID" value="SDA40499.1"/>
    <property type="molecule type" value="Genomic_DNA"/>
</dbReference>
<name>A0A1G5V3R2_9FIRM</name>
<dbReference type="RefSeq" id="WP_091363227.1">
    <property type="nucleotide sequence ID" value="NZ_FMXA01000004.1"/>
</dbReference>
<dbReference type="GeneID" id="87755414"/>
<dbReference type="Proteomes" id="UP000199689">
    <property type="component" value="Unassembled WGS sequence"/>
</dbReference>
<dbReference type="OrthoDB" id="1634128at2"/>
<evidence type="ECO:0000313" key="3">
    <source>
        <dbReference type="Proteomes" id="UP000199689"/>
    </source>
</evidence>
<feature type="chain" id="PRO_5038354983" description="S-layer homology domain-containing protein" evidence="1">
    <location>
        <begin position="21"/>
        <end position="160"/>
    </location>
</feature>
<feature type="signal peptide" evidence="1">
    <location>
        <begin position="1"/>
        <end position="20"/>
    </location>
</feature>
<protein>
    <recommendedName>
        <fullName evidence="4">S-layer homology domain-containing protein</fullName>
    </recommendedName>
</protein>
<accession>A0A1G5V3R2</accession>
<gene>
    <name evidence="2" type="ORF">SAMN02910343_00367</name>
</gene>
<evidence type="ECO:0000313" key="2">
    <source>
        <dbReference type="EMBL" id="SDA40499.1"/>
    </source>
</evidence>
<evidence type="ECO:0008006" key="4">
    <source>
        <dbReference type="Google" id="ProtNLM"/>
    </source>
</evidence>
<dbReference type="AlphaFoldDB" id="A0A1G5V3R2"/>
<organism evidence="2 3">
    <name type="scientific">Allisonella histaminiformans</name>
    <dbReference type="NCBI Taxonomy" id="209880"/>
    <lineage>
        <taxon>Bacteria</taxon>
        <taxon>Bacillati</taxon>
        <taxon>Bacillota</taxon>
        <taxon>Negativicutes</taxon>
        <taxon>Veillonellales</taxon>
        <taxon>Veillonellaceae</taxon>
        <taxon>Allisonella</taxon>
    </lineage>
</organism>